<reference evidence="1 2" key="1">
    <citation type="submission" date="2015-01" db="EMBL/GenBank/DDBJ databases">
        <title>The Genome Sequence of Fonsecaea pedrosoi CBS 271.37.</title>
        <authorList>
            <consortium name="The Broad Institute Genomics Platform"/>
            <person name="Cuomo C."/>
            <person name="de Hoog S."/>
            <person name="Gorbushina A."/>
            <person name="Stielow B."/>
            <person name="Teixiera M."/>
            <person name="Abouelleil A."/>
            <person name="Chapman S.B."/>
            <person name="Priest M."/>
            <person name="Young S.K."/>
            <person name="Wortman J."/>
            <person name="Nusbaum C."/>
            <person name="Birren B."/>
        </authorList>
    </citation>
    <scope>NUCLEOTIDE SEQUENCE [LARGE SCALE GENOMIC DNA]</scope>
    <source>
        <strain evidence="1 2">CBS 271.37</strain>
    </source>
</reference>
<dbReference type="OrthoDB" id="3335918at2759"/>
<keyword evidence="2" id="KW-1185">Reference proteome</keyword>
<dbReference type="InterPro" id="IPR007497">
    <property type="entry name" value="SIMPL/DUF541"/>
</dbReference>
<dbReference type="GeneID" id="25307610"/>
<dbReference type="EMBL" id="KN846973">
    <property type="protein sequence ID" value="KIW78285.1"/>
    <property type="molecule type" value="Genomic_DNA"/>
</dbReference>
<dbReference type="HOGENOM" id="CLU_075628_1_0_1"/>
<name>A0A0D2GI41_9EURO</name>
<dbReference type="Proteomes" id="UP000053029">
    <property type="component" value="Unassembled WGS sequence"/>
</dbReference>
<evidence type="ECO:0000313" key="2">
    <source>
        <dbReference type="Proteomes" id="UP000053029"/>
    </source>
</evidence>
<gene>
    <name evidence="1" type="ORF">Z517_08120</name>
</gene>
<dbReference type="RefSeq" id="XP_013282093.1">
    <property type="nucleotide sequence ID" value="XM_013426639.1"/>
</dbReference>
<dbReference type="AlphaFoldDB" id="A0A0D2GI41"/>
<sequence>MAIPPTLIHIQGHATITTTAQRAVLNLAAADSGSEKNEVSRNVVSAVNDIQSELDLLCPRLETGEIRPDAPVSFYSIASLAISAADEFNNNGARLKRKLYSAHSEIAIHFRDLPSLGQMVARLAAMPHVELRGIDWQLLDERKAELDEQARLMALQHAITRAQAYGRTIGREKVVCVKIQDVEQSWPMKRVMQTARRATSSATFEVGVGIDFEPQLVEVTATLSTEFNAE</sequence>
<evidence type="ECO:0000313" key="1">
    <source>
        <dbReference type="EMBL" id="KIW78285.1"/>
    </source>
</evidence>
<evidence type="ECO:0008006" key="3">
    <source>
        <dbReference type="Google" id="ProtNLM"/>
    </source>
</evidence>
<organism evidence="1 2">
    <name type="scientific">Fonsecaea pedrosoi CBS 271.37</name>
    <dbReference type="NCBI Taxonomy" id="1442368"/>
    <lineage>
        <taxon>Eukaryota</taxon>
        <taxon>Fungi</taxon>
        <taxon>Dikarya</taxon>
        <taxon>Ascomycota</taxon>
        <taxon>Pezizomycotina</taxon>
        <taxon>Eurotiomycetes</taxon>
        <taxon>Chaetothyriomycetidae</taxon>
        <taxon>Chaetothyriales</taxon>
        <taxon>Herpotrichiellaceae</taxon>
        <taxon>Fonsecaea</taxon>
    </lineage>
</organism>
<dbReference type="Gene3D" id="3.30.70.2970">
    <property type="entry name" value="Protein of unknown function (DUF541), domain 2"/>
    <property type="match status" value="1"/>
</dbReference>
<proteinExistence type="predicted"/>
<dbReference type="Gene3D" id="3.30.110.170">
    <property type="entry name" value="Protein of unknown function (DUF541), domain 1"/>
    <property type="match status" value="1"/>
</dbReference>
<protein>
    <recommendedName>
        <fullName evidence="3">DUF541 domain-containing protein</fullName>
    </recommendedName>
</protein>
<accession>A0A0D2GI41</accession>
<dbReference type="Pfam" id="PF04402">
    <property type="entry name" value="SIMPL"/>
    <property type="match status" value="1"/>
</dbReference>
<dbReference type="VEuPathDB" id="FungiDB:Z517_08120"/>